<dbReference type="GO" id="GO:0051539">
    <property type="term" value="F:4 iron, 4 sulfur cluster binding"/>
    <property type="evidence" value="ECO:0007669"/>
    <property type="project" value="UniProtKB-KW"/>
</dbReference>
<evidence type="ECO:0000256" key="4">
    <source>
        <dbReference type="ARBA" id="ARBA00022691"/>
    </source>
</evidence>
<dbReference type="GO" id="GO:0046872">
    <property type="term" value="F:metal ion binding"/>
    <property type="evidence" value="ECO:0007669"/>
    <property type="project" value="UniProtKB-KW"/>
</dbReference>
<keyword evidence="4" id="KW-0949">S-adenosyl-L-methionine</keyword>
<keyword evidence="2" id="KW-0489">Methyltransferase</keyword>
<accession>A0A419DD86</accession>
<dbReference type="InterPro" id="IPR023404">
    <property type="entry name" value="rSAM_horseshoe"/>
</dbReference>
<evidence type="ECO:0000256" key="3">
    <source>
        <dbReference type="ARBA" id="ARBA00022679"/>
    </source>
</evidence>
<dbReference type="SFLD" id="SFLDS00029">
    <property type="entry name" value="Radical_SAM"/>
    <property type="match status" value="1"/>
</dbReference>
<dbReference type="Gene3D" id="3.40.50.280">
    <property type="entry name" value="Cobalamin-binding domain"/>
    <property type="match status" value="1"/>
</dbReference>
<dbReference type="PROSITE" id="PS51332">
    <property type="entry name" value="B12_BINDING"/>
    <property type="match status" value="1"/>
</dbReference>
<comment type="cofactor">
    <cofactor evidence="1">
        <name>[4Fe-4S] cluster</name>
        <dbReference type="ChEBI" id="CHEBI:49883"/>
    </cofactor>
</comment>
<keyword evidence="3" id="KW-0808">Transferase</keyword>
<dbReference type="SMART" id="SM00729">
    <property type="entry name" value="Elp3"/>
    <property type="match status" value="1"/>
</dbReference>
<protein>
    <submittedName>
        <fullName evidence="10">Radical SAM protein</fullName>
    </submittedName>
</protein>
<sequence length="470" mass="54660">MNKILLIRPASNLLKNLPLGLLYLSSYLKKKFGNDIEVSIADFRLRGTTNPKEIEITLSEFGPDIIGITSLSVEIKETLELARFIKDKFPDAKLIIGGPLASSEHELLEQFNIFDHIVVGEGEEALSSIVNGDIDASRRILFAHDFREVDMNYIDYPDYNFVNVSDYFHMDSHEAFQIHKAAVPIFTSRGCPFNCSFCLHMFGKKVRFRNIENVIAEITHLVTRYNVRELHIEDDIFNVKKERMILFFNLLKQKNISLKIAFPNGLKYDFLDEEIIRLFKINGVFHVCLGIESVSEKIMDVLSKKHNLKKLTETISLLSKYNILAHGYFITGLPDENIDDLRVSLEYANKSKLHHYSIFKYIPFKKTSLFEKYASILSIADIDRVEGANYHYSNMNFSNINNATLDKLLKKNIYRFYFSPVRIFNTFLAIDTRTLLRKLYIFIYYLFTGKVYFGEKRNYTGWYNPDFTSK</sequence>
<evidence type="ECO:0000256" key="2">
    <source>
        <dbReference type="ARBA" id="ARBA00022603"/>
    </source>
</evidence>
<name>A0A419DD86_9BACT</name>
<evidence type="ECO:0000256" key="6">
    <source>
        <dbReference type="ARBA" id="ARBA00023004"/>
    </source>
</evidence>
<dbReference type="Gene3D" id="3.80.30.20">
    <property type="entry name" value="tm_1862 like domain"/>
    <property type="match status" value="1"/>
</dbReference>
<keyword evidence="5" id="KW-0479">Metal-binding</keyword>
<proteinExistence type="predicted"/>
<evidence type="ECO:0000313" key="10">
    <source>
        <dbReference type="EMBL" id="RJO61064.1"/>
    </source>
</evidence>
<dbReference type="InterPro" id="IPR058240">
    <property type="entry name" value="rSAM_sf"/>
</dbReference>
<feature type="domain" description="Radical SAM core" evidence="9">
    <location>
        <begin position="177"/>
        <end position="398"/>
    </location>
</feature>
<reference evidence="10 11" key="1">
    <citation type="journal article" date="2017" name="ISME J.">
        <title>Energy and carbon metabolisms in a deep terrestrial subsurface fluid microbial community.</title>
        <authorList>
            <person name="Momper L."/>
            <person name="Jungbluth S.P."/>
            <person name="Lee M.D."/>
            <person name="Amend J.P."/>
        </authorList>
    </citation>
    <scope>NUCLEOTIDE SEQUENCE [LARGE SCALE GENOMIC DNA]</scope>
    <source>
        <strain evidence="10">SURF_29</strain>
    </source>
</reference>
<dbReference type="InterPro" id="IPR051198">
    <property type="entry name" value="BchE-like"/>
</dbReference>
<dbReference type="CDD" id="cd01335">
    <property type="entry name" value="Radical_SAM"/>
    <property type="match status" value="1"/>
</dbReference>
<evidence type="ECO:0000313" key="11">
    <source>
        <dbReference type="Proteomes" id="UP000285655"/>
    </source>
</evidence>
<dbReference type="AlphaFoldDB" id="A0A419DD86"/>
<feature type="domain" description="B12-binding" evidence="8">
    <location>
        <begin position="1"/>
        <end position="140"/>
    </location>
</feature>
<evidence type="ECO:0000259" key="9">
    <source>
        <dbReference type="PROSITE" id="PS51918"/>
    </source>
</evidence>
<dbReference type="Proteomes" id="UP000285655">
    <property type="component" value="Unassembled WGS sequence"/>
</dbReference>
<evidence type="ECO:0000259" key="8">
    <source>
        <dbReference type="PROSITE" id="PS51332"/>
    </source>
</evidence>
<organism evidence="10 11">
    <name type="scientific">candidate division WS5 bacterium</name>
    <dbReference type="NCBI Taxonomy" id="2093353"/>
    <lineage>
        <taxon>Bacteria</taxon>
        <taxon>candidate division WS5</taxon>
    </lineage>
</organism>
<dbReference type="EMBL" id="QZJW01000031">
    <property type="protein sequence ID" value="RJO61064.1"/>
    <property type="molecule type" value="Genomic_DNA"/>
</dbReference>
<evidence type="ECO:0000256" key="1">
    <source>
        <dbReference type="ARBA" id="ARBA00001966"/>
    </source>
</evidence>
<dbReference type="PROSITE" id="PS51918">
    <property type="entry name" value="RADICAL_SAM"/>
    <property type="match status" value="1"/>
</dbReference>
<dbReference type="SUPFAM" id="SSF102114">
    <property type="entry name" value="Radical SAM enzymes"/>
    <property type="match status" value="1"/>
</dbReference>
<dbReference type="InterPro" id="IPR006158">
    <property type="entry name" value="Cobalamin-bd"/>
</dbReference>
<dbReference type="Pfam" id="PF04055">
    <property type="entry name" value="Radical_SAM"/>
    <property type="match status" value="1"/>
</dbReference>
<dbReference type="SFLD" id="SFLDG01123">
    <property type="entry name" value="methyltransferase_(Class_B)"/>
    <property type="match status" value="1"/>
</dbReference>
<dbReference type="GO" id="GO:0003824">
    <property type="term" value="F:catalytic activity"/>
    <property type="evidence" value="ECO:0007669"/>
    <property type="project" value="InterPro"/>
</dbReference>
<dbReference type="GO" id="GO:0031419">
    <property type="term" value="F:cobalamin binding"/>
    <property type="evidence" value="ECO:0007669"/>
    <property type="project" value="InterPro"/>
</dbReference>
<dbReference type="InterPro" id="IPR034466">
    <property type="entry name" value="Methyltransferase_Class_B"/>
</dbReference>
<gene>
    <name evidence="10" type="ORF">C4544_03815</name>
</gene>
<dbReference type="InterPro" id="IPR006638">
    <property type="entry name" value="Elp3/MiaA/NifB-like_rSAM"/>
</dbReference>
<dbReference type="PANTHER" id="PTHR43409:SF7">
    <property type="entry name" value="BLL1977 PROTEIN"/>
    <property type="match status" value="1"/>
</dbReference>
<keyword evidence="7" id="KW-0411">Iron-sulfur</keyword>
<dbReference type="InterPro" id="IPR007197">
    <property type="entry name" value="rSAM"/>
</dbReference>
<keyword evidence="6" id="KW-0408">Iron</keyword>
<dbReference type="PANTHER" id="PTHR43409">
    <property type="entry name" value="ANAEROBIC MAGNESIUM-PROTOPORPHYRIN IX MONOMETHYL ESTER CYCLASE-RELATED"/>
    <property type="match status" value="1"/>
</dbReference>
<evidence type="ECO:0000256" key="7">
    <source>
        <dbReference type="ARBA" id="ARBA00023014"/>
    </source>
</evidence>
<evidence type="ECO:0000256" key="5">
    <source>
        <dbReference type="ARBA" id="ARBA00022723"/>
    </source>
</evidence>
<comment type="caution">
    <text evidence="10">The sequence shown here is derived from an EMBL/GenBank/DDBJ whole genome shotgun (WGS) entry which is preliminary data.</text>
</comment>
<dbReference type="Pfam" id="PF02310">
    <property type="entry name" value="B12-binding"/>
    <property type="match status" value="1"/>
</dbReference>
<dbReference type="SFLD" id="SFLDG01082">
    <property type="entry name" value="B12-binding_domain_containing"/>
    <property type="match status" value="1"/>
</dbReference>